<name>A0ABS5ZF52_9GAMM</name>
<evidence type="ECO:0000313" key="5">
    <source>
        <dbReference type="Proteomes" id="UP000690515"/>
    </source>
</evidence>
<keyword evidence="3" id="KW-0472">Membrane</keyword>
<feature type="transmembrane region" description="Helical" evidence="3">
    <location>
        <begin position="82"/>
        <end position="102"/>
    </location>
</feature>
<reference evidence="4 5" key="1">
    <citation type="submission" date="2021-04" db="EMBL/GenBank/DDBJ databases">
        <authorList>
            <person name="Pira H."/>
            <person name="Risdian C."/>
            <person name="Wink J."/>
        </authorList>
    </citation>
    <scope>NUCLEOTIDE SEQUENCE [LARGE SCALE GENOMIC DNA]</scope>
    <source>
        <strain evidence="4 5">WH53</strain>
    </source>
</reference>
<keyword evidence="3" id="KW-0812">Transmembrane</keyword>
<feature type="transmembrane region" description="Helical" evidence="3">
    <location>
        <begin position="172"/>
        <end position="199"/>
    </location>
</feature>
<accession>A0ABS5ZF52</accession>
<dbReference type="InterPro" id="IPR000462">
    <property type="entry name" value="CDP-OH_P_trans"/>
</dbReference>
<dbReference type="EMBL" id="JAGSOY010000046">
    <property type="protein sequence ID" value="MBU2712701.1"/>
    <property type="molecule type" value="Genomic_DNA"/>
</dbReference>
<evidence type="ECO:0000256" key="3">
    <source>
        <dbReference type="SAM" id="Phobius"/>
    </source>
</evidence>
<dbReference type="InterPro" id="IPR043130">
    <property type="entry name" value="CDP-OH_PTrfase_TM_dom"/>
</dbReference>
<dbReference type="RefSeq" id="WP_215820928.1">
    <property type="nucleotide sequence ID" value="NZ_JAGSOY010000046.1"/>
</dbReference>
<dbReference type="InterPro" id="IPR048254">
    <property type="entry name" value="CDP_ALCOHOL_P_TRANSF_CS"/>
</dbReference>
<protein>
    <submittedName>
        <fullName evidence="4">CDP-alcohol phosphatidyltransferase family protein</fullName>
    </submittedName>
</protein>
<comment type="caution">
    <text evidence="4">The sequence shown here is derived from an EMBL/GenBank/DDBJ whole genome shotgun (WGS) entry which is preliminary data.</text>
</comment>
<evidence type="ECO:0000313" key="4">
    <source>
        <dbReference type="EMBL" id="MBU2712701.1"/>
    </source>
</evidence>
<keyword evidence="3" id="KW-1133">Transmembrane helix</keyword>
<keyword evidence="1 2" id="KW-0808">Transferase</keyword>
<dbReference type="PROSITE" id="PS00379">
    <property type="entry name" value="CDP_ALCOHOL_P_TRANSF"/>
    <property type="match status" value="1"/>
</dbReference>
<gene>
    <name evidence="4" type="ORF">KCG35_16655</name>
</gene>
<evidence type="ECO:0000256" key="1">
    <source>
        <dbReference type="ARBA" id="ARBA00022679"/>
    </source>
</evidence>
<organism evidence="4 5">
    <name type="scientific">Zooshikella harenae</name>
    <dbReference type="NCBI Taxonomy" id="2827238"/>
    <lineage>
        <taxon>Bacteria</taxon>
        <taxon>Pseudomonadati</taxon>
        <taxon>Pseudomonadota</taxon>
        <taxon>Gammaproteobacteria</taxon>
        <taxon>Oceanospirillales</taxon>
        <taxon>Zooshikellaceae</taxon>
        <taxon>Zooshikella</taxon>
    </lineage>
</organism>
<feature type="transmembrane region" description="Helical" evidence="3">
    <location>
        <begin position="21"/>
        <end position="44"/>
    </location>
</feature>
<keyword evidence="5" id="KW-1185">Reference proteome</keyword>
<comment type="similarity">
    <text evidence="2">Belongs to the CDP-alcohol phosphatidyltransferase class-I family.</text>
</comment>
<evidence type="ECO:0000256" key="2">
    <source>
        <dbReference type="RuleBase" id="RU003750"/>
    </source>
</evidence>
<dbReference type="Pfam" id="PF01066">
    <property type="entry name" value="CDP-OH_P_transf"/>
    <property type="match status" value="1"/>
</dbReference>
<feature type="transmembrane region" description="Helical" evidence="3">
    <location>
        <begin position="108"/>
        <end position="131"/>
    </location>
</feature>
<dbReference type="Proteomes" id="UP000690515">
    <property type="component" value="Unassembled WGS sequence"/>
</dbReference>
<proteinExistence type="inferred from homology"/>
<sequence length="204" mass="22737">MLDRWTSRWVQPPLKNTAQIIAPYCTANQVTIAGFLLGMLALPLLAYEQYSSALVFILLNRCLDGLDGALARLSQQTDSGSFLDITLDFIFYAGIVFGFALAQPDDNALYAALLLFSFMGTGASFLAFAVLAKKYQLTNPYFPHKSLFYLNGLTEGTETILFFVLFCMFPKHFAMLAGIFAVLCFLTTINRIVIGYLTLKRCEQ</sequence>
<dbReference type="Gene3D" id="1.20.120.1760">
    <property type="match status" value="1"/>
</dbReference>